<accession>A0A2H0E1B3</accession>
<proteinExistence type="predicted"/>
<dbReference type="EMBL" id="PCTU01000079">
    <property type="protein sequence ID" value="PIP87928.1"/>
    <property type="molecule type" value="Genomic_DNA"/>
</dbReference>
<evidence type="ECO:0000313" key="2">
    <source>
        <dbReference type="Proteomes" id="UP000229981"/>
    </source>
</evidence>
<comment type="caution">
    <text evidence="1">The sequence shown here is derived from an EMBL/GenBank/DDBJ whole genome shotgun (WGS) entry which is preliminary data.</text>
</comment>
<protein>
    <submittedName>
        <fullName evidence="1">Uncharacterized protein</fullName>
    </submittedName>
</protein>
<organism evidence="1 2">
    <name type="scientific">Candidatus Beckwithbacteria bacterium CG22_combo_CG10-13_8_21_14_all_01_47_9</name>
    <dbReference type="NCBI Taxonomy" id="1974496"/>
    <lineage>
        <taxon>Bacteria</taxon>
        <taxon>Candidatus Beckwithiibacteriota</taxon>
    </lineage>
</organism>
<reference evidence="1 2" key="1">
    <citation type="submission" date="2017-09" db="EMBL/GenBank/DDBJ databases">
        <title>Depth-based differentiation of microbial function through sediment-hosted aquifers and enrichment of novel symbionts in the deep terrestrial subsurface.</title>
        <authorList>
            <person name="Probst A.J."/>
            <person name="Ladd B."/>
            <person name="Jarett J.K."/>
            <person name="Geller-Mcgrath D.E."/>
            <person name="Sieber C.M."/>
            <person name="Emerson J.B."/>
            <person name="Anantharaman K."/>
            <person name="Thomas B.C."/>
            <person name="Malmstrom R."/>
            <person name="Stieglmeier M."/>
            <person name="Klingl A."/>
            <person name="Woyke T."/>
            <person name="Ryan C.M."/>
            <person name="Banfield J.F."/>
        </authorList>
    </citation>
    <scope>NUCLEOTIDE SEQUENCE [LARGE SCALE GENOMIC DNA]</scope>
    <source>
        <strain evidence="1">CG22_combo_CG10-13_8_21_14_all_01_47_9</strain>
    </source>
</reference>
<gene>
    <name evidence="1" type="ORF">COW80_03120</name>
</gene>
<name>A0A2H0E1B3_9BACT</name>
<evidence type="ECO:0000313" key="1">
    <source>
        <dbReference type="EMBL" id="PIP87928.1"/>
    </source>
</evidence>
<dbReference type="AlphaFoldDB" id="A0A2H0E1B3"/>
<dbReference type="Proteomes" id="UP000229981">
    <property type="component" value="Unassembled WGS sequence"/>
</dbReference>
<sequence length="98" mass="10659">MGATISSVEFPKTTDPLQEAIETGNVNEVALILEKSDERDELKINEALSKAFLSRSISYAEKGANWERNALMQNYFNALATGDMAAAKSLIPEPPTLA</sequence>